<dbReference type="Gene3D" id="3.40.30.10">
    <property type="entry name" value="Glutaredoxin"/>
    <property type="match status" value="1"/>
</dbReference>
<keyword evidence="5" id="KW-1185">Reference proteome</keyword>
<dbReference type="InterPro" id="IPR013766">
    <property type="entry name" value="Thioredoxin_domain"/>
</dbReference>
<comment type="caution">
    <text evidence="4">The sequence shown here is derived from an EMBL/GenBank/DDBJ whole genome shotgun (WGS) entry which is preliminary data.</text>
</comment>
<dbReference type="PROSITE" id="PS51352">
    <property type="entry name" value="THIOREDOXIN_2"/>
    <property type="match status" value="1"/>
</dbReference>
<evidence type="ECO:0000259" key="3">
    <source>
        <dbReference type="PROSITE" id="PS51352"/>
    </source>
</evidence>
<gene>
    <name evidence="4" type="ORF">XA68_14693</name>
</gene>
<reference evidence="4 5" key="1">
    <citation type="journal article" date="2015" name="BMC Genomics">
        <title>Gene expression during zombie ant biting behavior reflects the complexity underlying fungal parasitic behavioral manipulation.</title>
        <authorList>
            <person name="de Bekker C."/>
            <person name="Ohm R.A."/>
            <person name="Loreto R.G."/>
            <person name="Sebastian A."/>
            <person name="Albert I."/>
            <person name="Merrow M."/>
            <person name="Brachmann A."/>
            <person name="Hughes D.P."/>
        </authorList>
    </citation>
    <scope>NUCLEOTIDE SEQUENCE [LARGE SCALE GENOMIC DNA]</scope>
    <source>
        <strain evidence="4 5">SC16a</strain>
    </source>
</reference>
<keyword evidence="2" id="KW-1015">Disulfide bond</keyword>
<dbReference type="Pfam" id="PF00085">
    <property type="entry name" value="Thioredoxin"/>
    <property type="match status" value="1"/>
</dbReference>
<organism evidence="4 5">
    <name type="scientific">Ophiocordyceps unilateralis</name>
    <name type="common">Zombie-ant fungus</name>
    <name type="synonym">Torrubia unilateralis</name>
    <dbReference type="NCBI Taxonomy" id="268505"/>
    <lineage>
        <taxon>Eukaryota</taxon>
        <taxon>Fungi</taxon>
        <taxon>Dikarya</taxon>
        <taxon>Ascomycota</taxon>
        <taxon>Pezizomycotina</taxon>
        <taxon>Sordariomycetes</taxon>
        <taxon>Hypocreomycetidae</taxon>
        <taxon>Hypocreales</taxon>
        <taxon>Ophiocordycipitaceae</taxon>
        <taxon>Ophiocordyceps</taxon>
    </lineage>
</organism>
<protein>
    <recommendedName>
        <fullName evidence="3">Thioredoxin domain-containing protein</fullName>
    </recommendedName>
</protein>
<evidence type="ECO:0000313" key="5">
    <source>
        <dbReference type="Proteomes" id="UP000037136"/>
    </source>
</evidence>
<sequence>MAVIQITLEKQFDELLNSNSKVAVDFFAEWCGPCKVISPIFELLSTQFPEIVFLSVDVDKVEAVAQKYGIRAMPTFIMFKDGEKALVFLPVFVATGWVWPHQDRLHLGYVDGNTRTLETEIFGSFT</sequence>
<evidence type="ECO:0000313" key="4">
    <source>
        <dbReference type="EMBL" id="PFH57683.1"/>
    </source>
</evidence>
<dbReference type="STRING" id="268505.A0A2A9P9W7"/>
<accession>A0A2A9P9W7</accession>
<dbReference type="SUPFAM" id="SSF52833">
    <property type="entry name" value="Thioredoxin-like"/>
    <property type="match status" value="1"/>
</dbReference>
<dbReference type="AlphaFoldDB" id="A0A2A9P9W7"/>
<name>A0A2A9P9W7_OPHUN</name>
<dbReference type="EMBL" id="LAZP02000377">
    <property type="protein sequence ID" value="PFH57683.1"/>
    <property type="molecule type" value="Genomic_DNA"/>
</dbReference>
<dbReference type="OrthoDB" id="19690at2759"/>
<feature type="domain" description="Thioredoxin" evidence="3">
    <location>
        <begin position="1"/>
        <end position="115"/>
    </location>
</feature>
<dbReference type="CDD" id="cd02947">
    <property type="entry name" value="TRX_family"/>
    <property type="match status" value="1"/>
</dbReference>
<proteinExistence type="inferred from homology"/>
<dbReference type="InterPro" id="IPR036249">
    <property type="entry name" value="Thioredoxin-like_sf"/>
</dbReference>
<dbReference type="Proteomes" id="UP000037136">
    <property type="component" value="Unassembled WGS sequence"/>
</dbReference>
<evidence type="ECO:0000256" key="2">
    <source>
        <dbReference type="ARBA" id="ARBA00023157"/>
    </source>
</evidence>
<comment type="similarity">
    <text evidence="1">Belongs to the thioredoxin family.</text>
</comment>
<reference evidence="4 5" key="2">
    <citation type="journal article" date="2017" name="Sci. Rep.">
        <title>Ant-infecting Ophiocordyceps genomes reveal a high diversity of potential behavioral manipulation genes and a possible major role for enterotoxins.</title>
        <authorList>
            <person name="de Bekker C."/>
            <person name="Ohm R.A."/>
            <person name="Evans H.C."/>
            <person name="Brachmann A."/>
            <person name="Hughes D.P."/>
        </authorList>
    </citation>
    <scope>NUCLEOTIDE SEQUENCE [LARGE SCALE GENOMIC DNA]</scope>
    <source>
        <strain evidence="4 5">SC16a</strain>
    </source>
</reference>
<dbReference type="PRINTS" id="PR00421">
    <property type="entry name" value="THIOREDOXIN"/>
</dbReference>
<dbReference type="PANTHER" id="PTHR46115">
    <property type="entry name" value="THIOREDOXIN-LIKE PROTEIN 1"/>
    <property type="match status" value="1"/>
</dbReference>
<evidence type="ECO:0000256" key="1">
    <source>
        <dbReference type="ARBA" id="ARBA00008987"/>
    </source>
</evidence>